<feature type="compositionally biased region" description="Low complexity" evidence="1">
    <location>
        <begin position="176"/>
        <end position="188"/>
    </location>
</feature>
<dbReference type="RefSeq" id="WP_018980399.1">
    <property type="nucleotide sequence ID" value="NZ_BAQD01000147.1"/>
</dbReference>
<comment type="caution">
    <text evidence="3">The sequence shown here is derived from an EMBL/GenBank/DDBJ whole genome shotgun (WGS) entry which is preliminary data.</text>
</comment>
<name>A0ABQ0P1L2_9PROT</name>
<organism evidence="3 4">
    <name type="scientific">Saccharibacter floricola DSM 15669</name>
    <dbReference type="NCBI Taxonomy" id="1123227"/>
    <lineage>
        <taxon>Bacteria</taxon>
        <taxon>Pseudomonadati</taxon>
        <taxon>Pseudomonadota</taxon>
        <taxon>Alphaproteobacteria</taxon>
        <taxon>Acetobacterales</taxon>
        <taxon>Acetobacteraceae</taxon>
        <taxon>Saccharibacter</taxon>
    </lineage>
</organism>
<gene>
    <name evidence="3" type="ORF">AA15669_2009</name>
</gene>
<evidence type="ECO:0000256" key="1">
    <source>
        <dbReference type="SAM" id="MobiDB-lite"/>
    </source>
</evidence>
<evidence type="ECO:0008006" key="5">
    <source>
        <dbReference type="Google" id="ProtNLM"/>
    </source>
</evidence>
<feature type="transmembrane region" description="Helical" evidence="2">
    <location>
        <begin position="12"/>
        <end position="36"/>
    </location>
</feature>
<keyword evidence="2" id="KW-1133">Transmembrane helix</keyword>
<dbReference type="Proteomes" id="UP001062901">
    <property type="component" value="Unassembled WGS sequence"/>
</dbReference>
<keyword evidence="4" id="KW-1185">Reference proteome</keyword>
<evidence type="ECO:0000313" key="3">
    <source>
        <dbReference type="EMBL" id="GBQ08998.1"/>
    </source>
</evidence>
<accession>A0ABQ0P1L2</accession>
<feature type="region of interest" description="Disordered" evidence="1">
    <location>
        <begin position="161"/>
        <end position="193"/>
    </location>
</feature>
<sequence>MPGRGHHERGCGAFLVGIVAAFMLFMGHSSIVQAAFPSARAVVQHSEVSLTSGVSHPFDAIAYEGNIFHADTSDDDSAVAAFGIGIILLCVLGGVALLALYLLPSIIALSRDHENKAAIILVNVFGAWTGLAWLIALIWALWPRTPRGYAPFASNGFDHQWQPPSYGPKPPPFPSSPSSAGYSSGISSHEGGLTNEQLEGLEKIGRLRSEGILSEEEFEKAKKRLLNTF</sequence>
<feature type="compositionally biased region" description="Pro residues" evidence="1">
    <location>
        <begin position="165"/>
        <end position="175"/>
    </location>
</feature>
<feature type="transmembrane region" description="Helical" evidence="2">
    <location>
        <begin position="118"/>
        <end position="142"/>
    </location>
</feature>
<feature type="transmembrane region" description="Helical" evidence="2">
    <location>
        <begin position="78"/>
        <end position="106"/>
    </location>
</feature>
<dbReference type="InterPro" id="IPR016410">
    <property type="entry name" value="Phage_imm"/>
</dbReference>
<protein>
    <recommendedName>
        <fullName evidence="5">SHOCT domain-containing protein</fullName>
    </recommendedName>
</protein>
<dbReference type="Pfam" id="PF14373">
    <property type="entry name" value="Imm_superinfect"/>
    <property type="match status" value="1"/>
</dbReference>
<reference evidence="3" key="1">
    <citation type="submission" date="2013-04" db="EMBL/GenBank/DDBJ databases">
        <title>The genome sequencing project of 58 acetic acid bacteria.</title>
        <authorList>
            <person name="Okamoto-Kainuma A."/>
            <person name="Ishikawa M."/>
            <person name="Umino S."/>
            <person name="Koizumi Y."/>
            <person name="Shiwa Y."/>
            <person name="Yoshikawa H."/>
            <person name="Matsutani M."/>
            <person name="Matsushita K."/>
        </authorList>
    </citation>
    <scope>NUCLEOTIDE SEQUENCE</scope>
    <source>
        <strain evidence="3">DSM 15669</strain>
    </source>
</reference>
<keyword evidence="2" id="KW-0472">Membrane</keyword>
<evidence type="ECO:0000313" key="4">
    <source>
        <dbReference type="Proteomes" id="UP001062901"/>
    </source>
</evidence>
<evidence type="ECO:0000256" key="2">
    <source>
        <dbReference type="SAM" id="Phobius"/>
    </source>
</evidence>
<keyword evidence="2" id="KW-0812">Transmembrane</keyword>
<proteinExistence type="predicted"/>
<dbReference type="EMBL" id="BAQD01000147">
    <property type="protein sequence ID" value="GBQ08998.1"/>
    <property type="molecule type" value="Genomic_DNA"/>
</dbReference>